<dbReference type="RefSeq" id="WP_320883809.1">
    <property type="nucleotide sequence ID" value="NZ_BAABZA010000010.1"/>
</dbReference>
<name>A0AB35UPM5_9FIRM</name>
<dbReference type="Proteomes" id="UP001276902">
    <property type="component" value="Unassembled WGS sequence"/>
</dbReference>
<dbReference type="EMBL" id="JALDAW010000016">
    <property type="protein sequence ID" value="MDY5168584.1"/>
    <property type="molecule type" value="Genomic_DNA"/>
</dbReference>
<accession>A0AB35UPM5</accession>
<sequence>MKIQLSDFPYQPEQLKFCMFCKKHICKIDPLKCDDFVFENYDYLKKLKKEVRDEEKANAERKEI</sequence>
<gene>
    <name evidence="1" type="ORF">MQE39_10705</name>
</gene>
<reference evidence="1" key="1">
    <citation type="submission" date="2022-03" db="EMBL/GenBank/DDBJ databases">
        <title>First case of bacteraemia caused by Dielma fastidiosa in a patient hospitalised with diverticulitis.</title>
        <authorList>
            <person name="Forman-Ankjaer B."/>
            <person name="Hvid-Jensen F."/>
            <person name="Kobel C.M."/>
            <person name="Greve T."/>
        </authorList>
    </citation>
    <scope>NUCLEOTIDE SEQUENCE</scope>
    <source>
        <strain evidence="1">AUH_DF_2021</strain>
    </source>
</reference>
<evidence type="ECO:0000313" key="1">
    <source>
        <dbReference type="EMBL" id="MDY5168584.1"/>
    </source>
</evidence>
<protein>
    <submittedName>
        <fullName evidence="1">Thymidylate synthase</fullName>
    </submittedName>
</protein>
<organism evidence="1 2">
    <name type="scientific">Dielma fastidiosa</name>
    <dbReference type="NCBI Taxonomy" id="1034346"/>
    <lineage>
        <taxon>Bacteria</taxon>
        <taxon>Bacillati</taxon>
        <taxon>Bacillota</taxon>
        <taxon>Erysipelotrichia</taxon>
        <taxon>Erysipelotrichales</taxon>
        <taxon>Erysipelotrichaceae</taxon>
        <taxon>Dielma</taxon>
    </lineage>
</organism>
<comment type="caution">
    <text evidence="1">The sequence shown here is derived from an EMBL/GenBank/DDBJ whole genome shotgun (WGS) entry which is preliminary data.</text>
</comment>
<evidence type="ECO:0000313" key="2">
    <source>
        <dbReference type="Proteomes" id="UP001276902"/>
    </source>
</evidence>
<dbReference type="AlphaFoldDB" id="A0AB35UPM5"/>
<proteinExistence type="predicted"/>